<gene>
    <name evidence="1" type="ORF">P171DRAFT_481076</name>
</gene>
<comment type="caution">
    <text evidence="1">The sequence shown here is derived from an EMBL/GenBank/DDBJ whole genome shotgun (WGS) entry which is preliminary data.</text>
</comment>
<keyword evidence="2" id="KW-1185">Reference proteome</keyword>
<sequence length="329" mass="38101">MPSKEPERIDTTFEAKSVIDASTKEAAEEMRMRMKLKGCYRLGEETSSYPLGAISQETHPDVQRLKLVILNPMKQSQYFLNAAEFEYMKQVLTREAAEKAQMRWLLNQGLVSGQIAEDLRSALRFGRNEKRHSKVQHKEARALVKKKKRESRQYAQPLLPPNRRELPSFYNLPEVSNESCQNLYQISTKVCIAGKWYHAKVDQTRNSALDLRLISQYSTQDHKRPPKHANSWLFLSQEWMKYHAQSSSSLPLTFQTIFQPWELDKDLYCPTRCAIGEVEIQLKISGQTQGTIRLRDGTRVKVDITFPDSPAGNDLFKDLSESPLRDWYN</sequence>
<protein>
    <submittedName>
        <fullName evidence="1">Uncharacterized protein</fullName>
    </submittedName>
</protein>
<organism evidence="1 2">
    <name type="scientific">Karstenula rhodostoma CBS 690.94</name>
    <dbReference type="NCBI Taxonomy" id="1392251"/>
    <lineage>
        <taxon>Eukaryota</taxon>
        <taxon>Fungi</taxon>
        <taxon>Dikarya</taxon>
        <taxon>Ascomycota</taxon>
        <taxon>Pezizomycotina</taxon>
        <taxon>Dothideomycetes</taxon>
        <taxon>Pleosporomycetidae</taxon>
        <taxon>Pleosporales</taxon>
        <taxon>Massarineae</taxon>
        <taxon>Didymosphaeriaceae</taxon>
        <taxon>Karstenula</taxon>
    </lineage>
</organism>
<reference evidence="1" key="1">
    <citation type="journal article" date="2020" name="Stud. Mycol.">
        <title>101 Dothideomycetes genomes: a test case for predicting lifestyles and emergence of pathogens.</title>
        <authorList>
            <person name="Haridas S."/>
            <person name="Albert R."/>
            <person name="Binder M."/>
            <person name="Bloem J."/>
            <person name="Labutti K."/>
            <person name="Salamov A."/>
            <person name="Andreopoulos B."/>
            <person name="Baker S."/>
            <person name="Barry K."/>
            <person name="Bills G."/>
            <person name="Bluhm B."/>
            <person name="Cannon C."/>
            <person name="Castanera R."/>
            <person name="Culley D."/>
            <person name="Daum C."/>
            <person name="Ezra D."/>
            <person name="Gonzalez J."/>
            <person name="Henrissat B."/>
            <person name="Kuo A."/>
            <person name="Liang C."/>
            <person name="Lipzen A."/>
            <person name="Lutzoni F."/>
            <person name="Magnuson J."/>
            <person name="Mondo S."/>
            <person name="Nolan M."/>
            <person name="Ohm R."/>
            <person name="Pangilinan J."/>
            <person name="Park H.-J."/>
            <person name="Ramirez L."/>
            <person name="Alfaro M."/>
            <person name="Sun H."/>
            <person name="Tritt A."/>
            <person name="Yoshinaga Y."/>
            <person name="Zwiers L.-H."/>
            <person name="Turgeon B."/>
            <person name="Goodwin S."/>
            <person name="Spatafora J."/>
            <person name="Crous P."/>
            <person name="Grigoriev I."/>
        </authorList>
    </citation>
    <scope>NUCLEOTIDE SEQUENCE</scope>
    <source>
        <strain evidence="1">CBS 690.94</strain>
    </source>
</reference>
<evidence type="ECO:0000313" key="1">
    <source>
        <dbReference type="EMBL" id="KAF2450027.1"/>
    </source>
</evidence>
<dbReference type="Proteomes" id="UP000799764">
    <property type="component" value="Unassembled WGS sequence"/>
</dbReference>
<name>A0A9P4PTR5_9PLEO</name>
<evidence type="ECO:0000313" key="2">
    <source>
        <dbReference type="Proteomes" id="UP000799764"/>
    </source>
</evidence>
<accession>A0A9P4PTR5</accession>
<dbReference type="EMBL" id="MU001494">
    <property type="protein sequence ID" value="KAF2450027.1"/>
    <property type="molecule type" value="Genomic_DNA"/>
</dbReference>
<proteinExistence type="predicted"/>
<dbReference type="AlphaFoldDB" id="A0A9P4PTR5"/>